<dbReference type="InterPro" id="IPR005754">
    <property type="entry name" value="Sortase"/>
</dbReference>
<protein>
    <submittedName>
        <fullName evidence="3">Sortase</fullName>
    </submittedName>
</protein>
<dbReference type="Gene3D" id="2.40.260.10">
    <property type="entry name" value="Sortase"/>
    <property type="match status" value="1"/>
</dbReference>
<feature type="compositionally biased region" description="Basic and acidic residues" evidence="2">
    <location>
        <begin position="54"/>
        <end position="67"/>
    </location>
</feature>
<evidence type="ECO:0000256" key="1">
    <source>
        <dbReference type="ARBA" id="ARBA00022801"/>
    </source>
</evidence>
<feature type="region of interest" description="Disordered" evidence="2">
    <location>
        <begin position="44"/>
        <end position="115"/>
    </location>
</feature>
<dbReference type="OrthoDB" id="525039at2"/>
<evidence type="ECO:0000313" key="4">
    <source>
        <dbReference type="Proteomes" id="UP000186040"/>
    </source>
</evidence>
<sequence length="253" mass="25738">MARRGSRYAPPAFAGGAGALVMLIGALSLSGPSTVVEGIPYAAPGPVAAPQQKPDVRQAAERSRAELAGRTTAPAPPAAQPPAAQPSPAAPATTLQAPAAPPARQPAGQKPGTVRLAHGGTATLVRQELGPDATLPVPTSLREATWWGAGLDSGTGATVLAGHVNWRGQVGPFAELWAAKVGDAVSVVGADGRTYAYRIAKVDEVRKEGLPQRAEELFGQTGPHRLVLVTCGGRWVGGHDGYESNLVVTAVPA</sequence>
<comment type="caution">
    <text evidence="3">The sequence shown here is derived from an EMBL/GenBank/DDBJ whole genome shotgun (WGS) entry which is preliminary data.</text>
</comment>
<dbReference type="SUPFAM" id="SSF63817">
    <property type="entry name" value="Sortase"/>
    <property type="match status" value="1"/>
</dbReference>
<evidence type="ECO:0000256" key="2">
    <source>
        <dbReference type="SAM" id="MobiDB-lite"/>
    </source>
</evidence>
<dbReference type="STRING" id="1193682.BJP25_03335"/>
<proteinExistence type="predicted"/>
<accession>A0A1Q9LDE5</accession>
<dbReference type="Proteomes" id="UP000186040">
    <property type="component" value="Unassembled WGS sequence"/>
</dbReference>
<name>A0A1Q9LDE5_9PSEU</name>
<dbReference type="CDD" id="cd05829">
    <property type="entry name" value="Sortase_F"/>
    <property type="match status" value="1"/>
</dbReference>
<keyword evidence="1" id="KW-0378">Hydrolase</keyword>
<keyword evidence="4" id="KW-1185">Reference proteome</keyword>
<feature type="compositionally biased region" description="Pro residues" evidence="2">
    <location>
        <begin position="74"/>
        <end position="89"/>
    </location>
</feature>
<evidence type="ECO:0000313" key="3">
    <source>
        <dbReference type="EMBL" id="OLR90025.1"/>
    </source>
</evidence>
<dbReference type="EMBL" id="MKQR01000028">
    <property type="protein sequence ID" value="OLR90025.1"/>
    <property type="molecule type" value="Genomic_DNA"/>
</dbReference>
<reference evidence="3 4" key="1">
    <citation type="submission" date="2016-10" db="EMBL/GenBank/DDBJ databases">
        <title>The Draft Genome Sequence of Actinokineospora bangkokensis 44EHWT reveals the biosynthetic pathway of antifungal compounds Thailandins with unusual extender unit butylmalonyl-CoA.</title>
        <authorList>
            <person name="Greule A."/>
            <person name="Intra B."/>
            <person name="Flemming S."/>
            <person name="Rommel M.G."/>
            <person name="Panbangred W."/>
            <person name="Bechthold A."/>
        </authorList>
    </citation>
    <scope>NUCLEOTIDE SEQUENCE [LARGE SCALE GENOMIC DNA]</scope>
    <source>
        <strain evidence="3 4">44EHW</strain>
    </source>
</reference>
<dbReference type="InterPro" id="IPR042001">
    <property type="entry name" value="Sortase_F"/>
</dbReference>
<dbReference type="InterPro" id="IPR023365">
    <property type="entry name" value="Sortase_dom-sf"/>
</dbReference>
<gene>
    <name evidence="3" type="ORF">BJP25_03335</name>
</gene>
<dbReference type="GO" id="GO:0016787">
    <property type="term" value="F:hydrolase activity"/>
    <property type="evidence" value="ECO:0007669"/>
    <property type="project" value="UniProtKB-KW"/>
</dbReference>
<dbReference type="Pfam" id="PF04203">
    <property type="entry name" value="Sortase"/>
    <property type="match status" value="1"/>
</dbReference>
<organism evidence="3 4">
    <name type="scientific">Actinokineospora bangkokensis</name>
    <dbReference type="NCBI Taxonomy" id="1193682"/>
    <lineage>
        <taxon>Bacteria</taxon>
        <taxon>Bacillati</taxon>
        <taxon>Actinomycetota</taxon>
        <taxon>Actinomycetes</taxon>
        <taxon>Pseudonocardiales</taxon>
        <taxon>Pseudonocardiaceae</taxon>
        <taxon>Actinokineospora</taxon>
    </lineage>
</organism>
<dbReference type="AlphaFoldDB" id="A0A1Q9LDE5"/>